<evidence type="ECO:0000313" key="2">
    <source>
        <dbReference type="Proteomes" id="UP001213000"/>
    </source>
</evidence>
<dbReference type="Proteomes" id="UP001213000">
    <property type="component" value="Unassembled WGS sequence"/>
</dbReference>
<accession>A0AAD5VNH9</accession>
<comment type="caution">
    <text evidence="1">The sequence shown here is derived from an EMBL/GenBank/DDBJ whole genome shotgun (WGS) entry which is preliminary data.</text>
</comment>
<proteinExistence type="predicted"/>
<evidence type="ECO:0000313" key="1">
    <source>
        <dbReference type="EMBL" id="KAJ3563781.1"/>
    </source>
</evidence>
<gene>
    <name evidence="1" type="ORF">NP233_g8717</name>
</gene>
<sequence length="123" mass="14010">MAMSFPKIAAVGEIHPSPSDHLSALLPRGEEAATCFDEYSPRLLWESLDAALRAWCALRQLEFYIDLYRRDTCEDTRSEREPGATFGQSQIHATFQNLKLTNREVEIITMFSDPKTRGENDSQ</sequence>
<protein>
    <submittedName>
        <fullName evidence="1">Uncharacterized protein</fullName>
    </submittedName>
</protein>
<name>A0AAD5VNH9_9AGAR</name>
<organism evidence="1 2">
    <name type="scientific">Leucocoprinus birnbaumii</name>
    <dbReference type="NCBI Taxonomy" id="56174"/>
    <lineage>
        <taxon>Eukaryota</taxon>
        <taxon>Fungi</taxon>
        <taxon>Dikarya</taxon>
        <taxon>Basidiomycota</taxon>
        <taxon>Agaricomycotina</taxon>
        <taxon>Agaricomycetes</taxon>
        <taxon>Agaricomycetidae</taxon>
        <taxon>Agaricales</taxon>
        <taxon>Agaricineae</taxon>
        <taxon>Agaricaceae</taxon>
        <taxon>Leucocoprinus</taxon>
    </lineage>
</organism>
<keyword evidence="2" id="KW-1185">Reference proteome</keyword>
<reference evidence="1" key="1">
    <citation type="submission" date="2022-07" db="EMBL/GenBank/DDBJ databases">
        <title>Genome Sequence of Leucocoprinus birnbaumii.</title>
        <authorList>
            <person name="Buettner E."/>
        </authorList>
    </citation>
    <scope>NUCLEOTIDE SEQUENCE</scope>
    <source>
        <strain evidence="1">VT141</strain>
    </source>
</reference>
<dbReference type="AlphaFoldDB" id="A0AAD5VNH9"/>
<dbReference type="EMBL" id="JANIEX010000723">
    <property type="protein sequence ID" value="KAJ3563781.1"/>
    <property type="molecule type" value="Genomic_DNA"/>
</dbReference>